<evidence type="ECO:0000313" key="2">
    <source>
        <dbReference type="Proteomes" id="UP000037460"/>
    </source>
</evidence>
<sequence>MLGDAFAYVETPEFLVRRLQLRHGADRGSYAAVLQRMLFHSTATKDWHGYGSFRPSSIDADREVRQLNGSIPAPLQRSLTRLAMQASMDDAAAAVLARVLLDAKFQQAITRRSNLLTIVKNRNKMEEQPEDFIVMWATVYPEVASSFYGPSVLVYEVDVEQRSADISYLARLLEREFQLGMPANAATCTDSYGWKNAYGGRCHDFMTDGHCTGRGFVVGHEWAAAAAFGSAGEHCCVCGKADEAAIATPPELYDLGRMDASGLMSASRGNRPNSDLGQLVYPGYVRPSEVRGFELRDGGSRDLIGAARIEVGAYKWTLTDDQDHAPEGHGQSVVVIVETADTAGGPPACITHEGSGAHGPVPRLFACKSEGGWTNGRIPPLPTEDTSRPVAIAAIVFALEPTDHEDAQMATCEAARSALAASHRPRDGGGLSKWPRIAAAIDATRVNCDGHALTLSSAAVSCAELVSHGRDRISELRGMRPYVDDRFGWEPLEWHRIASDCL</sequence>
<comment type="caution">
    <text evidence="1">The sequence shown here is derived from an EMBL/GenBank/DDBJ whole genome shotgun (WGS) entry which is preliminary data.</text>
</comment>
<organism evidence="1 2">
    <name type="scientific">Chrysochromulina tobinii</name>
    <dbReference type="NCBI Taxonomy" id="1460289"/>
    <lineage>
        <taxon>Eukaryota</taxon>
        <taxon>Haptista</taxon>
        <taxon>Haptophyta</taxon>
        <taxon>Prymnesiophyceae</taxon>
        <taxon>Prymnesiales</taxon>
        <taxon>Chrysochromulinaceae</taxon>
        <taxon>Chrysochromulina</taxon>
    </lineage>
</organism>
<dbReference type="EMBL" id="JWZX01002644">
    <property type="protein sequence ID" value="KOO27925.1"/>
    <property type="molecule type" value="Genomic_DNA"/>
</dbReference>
<evidence type="ECO:0000313" key="1">
    <source>
        <dbReference type="EMBL" id="KOO27925.1"/>
    </source>
</evidence>
<proteinExistence type="predicted"/>
<name>A0A0M0JN50_9EUKA</name>
<protein>
    <submittedName>
        <fullName evidence="1">Uncharacterized protein</fullName>
    </submittedName>
</protein>
<reference evidence="2" key="1">
    <citation type="journal article" date="2015" name="PLoS Genet.">
        <title>Genome Sequence and Transcriptome Analyses of Chrysochromulina tobin: Metabolic Tools for Enhanced Algal Fitness in the Prominent Order Prymnesiales (Haptophyceae).</title>
        <authorList>
            <person name="Hovde B.T."/>
            <person name="Deodato C.R."/>
            <person name="Hunsperger H.M."/>
            <person name="Ryken S.A."/>
            <person name="Yost W."/>
            <person name="Jha R.K."/>
            <person name="Patterson J."/>
            <person name="Monnat R.J. Jr."/>
            <person name="Barlow S.B."/>
            <person name="Starkenburg S.R."/>
            <person name="Cattolico R.A."/>
        </authorList>
    </citation>
    <scope>NUCLEOTIDE SEQUENCE</scope>
    <source>
        <strain evidence="2">CCMP291</strain>
    </source>
</reference>
<dbReference type="AlphaFoldDB" id="A0A0M0JN50"/>
<gene>
    <name evidence="1" type="ORF">Ctob_007883</name>
</gene>
<keyword evidence="2" id="KW-1185">Reference proteome</keyword>
<dbReference type="Proteomes" id="UP000037460">
    <property type="component" value="Unassembled WGS sequence"/>
</dbReference>
<accession>A0A0M0JN50</accession>